<keyword evidence="2" id="KW-1185">Reference proteome</keyword>
<dbReference type="Proteomes" id="UP001054945">
    <property type="component" value="Unassembled WGS sequence"/>
</dbReference>
<protein>
    <submittedName>
        <fullName evidence="1">Uncharacterized protein</fullName>
    </submittedName>
</protein>
<gene>
    <name evidence="1" type="ORF">CEXT_718041</name>
</gene>
<accession>A0AAV4USV6</accession>
<evidence type="ECO:0000313" key="2">
    <source>
        <dbReference type="Proteomes" id="UP001054945"/>
    </source>
</evidence>
<sequence>MWEKKNHLPNKYYFNLGVFAWWGQSLGSLAVAEDLSSSSDQIRDSSLKFKGSTKWCTFISLRLYVTVTSSAREKHQLLQFVQSFSSVVSTQFHDTSWANEGRRYRA</sequence>
<reference evidence="1 2" key="1">
    <citation type="submission" date="2021-06" db="EMBL/GenBank/DDBJ databases">
        <title>Caerostris extrusa draft genome.</title>
        <authorList>
            <person name="Kono N."/>
            <person name="Arakawa K."/>
        </authorList>
    </citation>
    <scope>NUCLEOTIDE SEQUENCE [LARGE SCALE GENOMIC DNA]</scope>
</reference>
<name>A0AAV4USV6_CAEEX</name>
<evidence type="ECO:0000313" key="1">
    <source>
        <dbReference type="EMBL" id="GIY61001.1"/>
    </source>
</evidence>
<proteinExistence type="predicted"/>
<comment type="caution">
    <text evidence="1">The sequence shown here is derived from an EMBL/GenBank/DDBJ whole genome shotgun (WGS) entry which is preliminary data.</text>
</comment>
<dbReference type="EMBL" id="BPLR01013411">
    <property type="protein sequence ID" value="GIY61001.1"/>
    <property type="molecule type" value="Genomic_DNA"/>
</dbReference>
<organism evidence="1 2">
    <name type="scientific">Caerostris extrusa</name>
    <name type="common">Bark spider</name>
    <name type="synonym">Caerostris bankana</name>
    <dbReference type="NCBI Taxonomy" id="172846"/>
    <lineage>
        <taxon>Eukaryota</taxon>
        <taxon>Metazoa</taxon>
        <taxon>Ecdysozoa</taxon>
        <taxon>Arthropoda</taxon>
        <taxon>Chelicerata</taxon>
        <taxon>Arachnida</taxon>
        <taxon>Araneae</taxon>
        <taxon>Araneomorphae</taxon>
        <taxon>Entelegynae</taxon>
        <taxon>Araneoidea</taxon>
        <taxon>Araneidae</taxon>
        <taxon>Caerostris</taxon>
    </lineage>
</organism>
<dbReference type="AlphaFoldDB" id="A0AAV4USV6"/>